<comment type="caution">
    <text evidence="3">The sequence shown here is derived from an EMBL/GenBank/DDBJ whole genome shotgun (WGS) entry which is preliminary data.</text>
</comment>
<evidence type="ECO:0000313" key="3">
    <source>
        <dbReference type="EMBL" id="KAJ4333949.1"/>
    </source>
</evidence>
<dbReference type="OrthoDB" id="5397628at2759"/>
<feature type="compositionally biased region" description="Basic and acidic residues" evidence="1">
    <location>
        <begin position="163"/>
        <end position="230"/>
    </location>
</feature>
<feature type="chain" id="PRO_5040998945" evidence="2">
    <location>
        <begin position="22"/>
        <end position="343"/>
    </location>
</feature>
<dbReference type="EMBL" id="JAPEUV010000085">
    <property type="protein sequence ID" value="KAJ4333949.1"/>
    <property type="molecule type" value="Genomic_DNA"/>
</dbReference>
<feature type="compositionally biased region" description="Low complexity" evidence="1">
    <location>
        <begin position="67"/>
        <end position="79"/>
    </location>
</feature>
<evidence type="ECO:0000256" key="2">
    <source>
        <dbReference type="SAM" id="SignalP"/>
    </source>
</evidence>
<feature type="compositionally biased region" description="Low complexity" evidence="1">
    <location>
        <begin position="87"/>
        <end position="103"/>
    </location>
</feature>
<reference evidence="3" key="1">
    <citation type="submission" date="2022-10" db="EMBL/GenBank/DDBJ databases">
        <title>Tapping the CABI collections for fungal endophytes: first genome assemblies for Collariella, Neodidymelliopsis, Ascochyta clinopodiicola, Didymella pomorum, Didymosphaeria variabile, Neocosmospora piperis and Neocucurbitaria cava.</title>
        <authorList>
            <person name="Hill R."/>
        </authorList>
    </citation>
    <scope>NUCLEOTIDE SEQUENCE</scope>
    <source>
        <strain evidence="3">IMI 360193</strain>
    </source>
</reference>
<feature type="region of interest" description="Disordered" evidence="1">
    <location>
        <begin position="56"/>
        <end position="230"/>
    </location>
</feature>
<evidence type="ECO:0000313" key="4">
    <source>
        <dbReference type="Proteomes" id="UP001140562"/>
    </source>
</evidence>
<dbReference type="Proteomes" id="UP001140562">
    <property type="component" value="Unassembled WGS sequence"/>
</dbReference>
<keyword evidence="4" id="KW-1185">Reference proteome</keyword>
<accession>A0A9W8WV92</accession>
<name>A0A9W8WV92_9PLEO</name>
<proteinExistence type="predicted"/>
<protein>
    <submittedName>
        <fullName evidence="3">Uncharacterized protein</fullName>
    </submittedName>
</protein>
<evidence type="ECO:0000256" key="1">
    <source>
        <dbReference type="SAM" id="MobiDB-lite"/>
    </source>
</evidence>
<gene>
    <name evidence="3" type="ORF">N0V87_007208</name>
</gene>
<dbReference type="AlphaFoldDB" id="A0A9W8WV92"/>
<organism evidence="3 4">
    <name type="scientific">Didymella glomerata</name>
    <dbReference type="NCBI Taxonomy" id="749621"/>
    <lineage>
        <taxon>Eukaryota</taxon>
        <taxon>Fungi</taxon>
        <taxon>Dikarya</taxon>
        <taxon>Ascomycota</taxon>
        <taxon>Pezizomycotina</taxon>
        <taxon>Dothideomycetes</taxon>
        <taxon>Pleosporomycetidae</taxon>
        <taxon>Pleosporales</taxon>
        <taxon>Pleosporineae</taxon>
        <taxon>Didymellaceae</taxon>
        <taxon>Didymella</taxon>
    </lineage>
</organism>
<keyword evidence="2" id="KW-0732">Signal</keyword>
<feature type="signal peptide" evidence="2">
    <location>
        <begin position="1"/>
        <end position="21"/>
    </location>
</feature>
<sequence length="343" mass="38730">MGAILSLPFTLLNLLLPFTRPGTPIVQDLIHTIILCGTLYFAPQIAEWYNTRQLGNGTDSAGHGQAEDQNQIQQEDTQQAAPHDTRQAPQDPQAHHQPAFQPQIEDEDEIPAAQPGPAEPPAPLAPHAEQLRPDGPEAGPANERPRPTPANRAIGAKKAKSLARKDQRRAYHEFHRQEAELRRLQEAEGRDEREAALAAEKARRAAAEAEIREQERKERERVKEEREREVQEEQERRERVVVFVRSELERRGAVELSEAAYKEGKDQLWVERLVRASGLLAQAERQGGKVVITSRGWLVRVDREVMELAYKEAEEAADRREGKVGFGEFGEMLERTVRARGGF</sequence>